<evidence type="ECO:0000256" key="2">
    <source>
        <dbReference type="ARBA" id="ARBA00023125"/>
    </source>
</evidence>
<proteinExistence type="predicted"/>
<feature type="domain" description="HTH tetR-type" evidence="5">
    <location>
        <begin position="4"/>
        <end position="64"/>
    </location>
</feature>
<dbReference type="PRINTS" id="PR00455">
    <property type="entry name" value="HTHTETR"/>
</dbReference>
<dbReference type="InterPro" id="IPR001647">
    <property type="entry name" value="HTH_TetR"/>
</dbReference>
<evidence type="ECO:0000256" key="4">
    <source>
        <dbReference type="PROSITE-ProRule" id="PRU00335"/>
    </source>
</evidence>
<name>A0AA37T0A9_9ALTE</name>
<dbReference type="RefSeq" id="WP_284218303.1">
    <property type="nucleotide sequence ID" value="NZ_BSOT01000006.1"/>
</dbReference>
<evidence type="ECO:0000259" key="5">
    <source>
        <dbReference type="PROSITE" id="PS50977"/>
    </source>
</evidence>
<dbReference type="AlphaFoldDB" id="A0AA37T0A9"/>
<reference evidence="6" key="2">
    <citation type="submission" date="2023-01" db="EMBL/GenBank/DDBJ databases">
        <title>Draft genome sequence of Agaribacter marinus strain NBRC 110023.</title>
        <authorList>
            <person name="Sun Q."/>
            <person name="Mori K."/>
        </authorList>
    </citation>
    <scope>NUCLEOTIDE SEQUENCE</scope>
    <source>
        <strain evidence="6">NBRC 110023</strain>
    </source>
</reference>
<keyword evidence="2 4" id="KW-0238">DNA-binding</keyword>
<gene>
    <name evidence="6" type="ORF">GCM10007852_28770</name>
</gene>
<dbReference type="InterPro" id="IPR036271">
    <property type="entry name" value="Tet_transcr_reg_TetR-rel_C_sf"/>
</dbReference>
<dbReference type="PANTHER" id="PTHR47506">
    <property type="entry name" value="TRANSCRIPTIONAL REGULATORY PROTEIN"/>
    <property type="match status" value="1"/>
</dbReference>
<dbReference type="SUPFAM" id="SSF48498">
    <property type="entry name" value="Tetracyclin repressor-like, C-terminal domain"/>
    <property type="match status" value="1"/>
</dbReference>
<dbReference type="InterPro" id="IPR009057">
    <property type="entry name" value="Homeodomain-like_sf"/>
</dbReference>
<evidence type="ECO:0000256" key="1">
    <source>
        <dbReference type="ARBA" id="ARBA00023015"/>
    </source>
</evidence>
<dbReference type="EMBL" id="BSOT01000006">
    <property type="protein sequence ID" value="GLR71969.1"/>
    <property type="molecule type" value="Genomic_DNA"/>
</dbReference>
<sequence>MSNSETKNRIVFTASELFYQQGFEATSFAKLSSALSLSKGNIYHHFKSKDQLLNAVVNYRLKQTQDMIDCWDIANTTPEDRIMDYVKIVIRNWHKIKLYGCPVGSLSNEMVKLDYPSESVHRVFTLFRHWLKSQFIDIGASDKADEYAMHILSWSQGVATMSAAFKELDFVHKEVDRITSWVNSLRQHPN</sequence>
<feature type="DNA-binding region" description="H-T-H motif" evidence="4">
    <location>
        <begin position="27"/>
        <end position="46"/>
    </location>
</feature>
<keyword evidence="7" id="KW-1185">Reference proteome</keyword>
<dbReference type="Proteomes" id="UP001156601">
    <property type="component" value="Unassembled WGS sequence"/>
</dbReference>
<dbReference type="GO" id="GO:0003677">
    <property type="term" value="F:DNA binding"/>
    <property type="evidence" value="ECO:0007669"/>
    <property type="project" value="UniProtKB-UniRule"/>
</dbReference>
<dbReference type="PROSITE" id="PS50977">
    <property type="entry name" value="HTH_TETR_2"/>
    <property type="match status" value="1"/>
</dbReference>
<evidence type="ECO:0000313" key="7">
    <source>
        <dbReference type="Proteomes" id="UP001156601"/>
    </source>
</evidence>
<dbReference type="Pfam" id="PF00440">
    <property type="entry name" value="TetR_N"/>
    <property type="match status" value="1"/>
</dbReference>
<keyword evidence="1" id="KW-0805">Transcription regulation</keyword>
<accession>A0AA37T0A9</accession>
<dbReference type="PANTHER" id="PTHR47506:SF1">
    <property type="entry name" value="HTH-TYPE TRANSCRIPTIONAL REGULATOR YJDC"/>
    <property type="match status" value="1"/>
</dbReference>
<dbReference type="Gene3D" id="1.10.357.10">
    <property type="entry name" value="Tetracycline Repressor, domain 2"/>
    <property type="match status" value="1"/>
</dbReference>
<reference evidence="6" key="1">
    <citation type="journal article" date="2014" name="Int. J. Syst. Evol. Microbiol.">
        <title>Complete genome sequence of Corynebacterium casei LMG S-19264T (=DSM 44701T), isolated from a smear-ripened cheese.</title>
        <authorList>
            <consortium name="US DOE Joint Genome Institute (JGI-PGF)"/>
            <person name="Walter F."/>
            <person name="Albersmeier A."/>
            <person name="Kalinowski J."/>
            <person name="Ruckert C."/>
        </authorList>
    </citation>
    <scope>NUCLEOTIDE SEQUENCE</scope>
    <source>
        <strain evidence="6">NBRC 110023</strain>
    </source>
</reference>
<evidence type="ECO:0000313" key="6">
    <source>
        <dbReference type="EMBL" id="GLR71969.1"/>
    </source>
</evidence>
<organism evidence="6 7">
    <name type="scientific">Agaribacter marinus</name>
    <dbReference type="NCBI Taxonomy" id="1431249"/>
    <lineage>
        <taxon>Bacteria</taxon>
        <taxon>Pseudomonadati</taxon>
        <taxon>Pseudomonadota</taxon>
        <taxon>Gammaproteobacteria</taxon>
        <taxon>Alteromonadales</taxon>
        <taxon>Alteromonadaceae</taxon>
        <taxon>Agaribacter</taxon>
    </lineage>
</organism>
<protein>
    <submittedName>
        <fullName evidence="6">TetR family transcriptional regulator</fullName>
    </submittedName>
</protein>
<evidence type="ECO:0000256" key="3">
    <source>
        <dbReference type="ARBA" id="ARBA00023163"/>
    </source>
</evidence>
<dbReference type="SUPFAM" id="SSF46689">
    <property type="entry name" value="Homeodomain-like"/>
    <property type="match status" value="1"/>
</dbReference>
<keyword evidence="3" id="KW-0804">Transcription</keyword>
<comment type="caution">
    <text evidence="6">The sequence shown here is derived from an EMBL/GenBank/DDBJ whole genome shotgun (WGS) entry which is preliminary data.</text>
</comment>